<accession>A0A0D7W603</accession>
<feature type="transmembrane region" description="Helical" evidence="1">
    <location>
        <begin position="205"/>
        <end position="229"/>
    </location>
</feature>
<keyword evidence="3" id="KW-1185">Reference proteome</keyword>
<evidence type="ECO:0000256" key="1">
    <source>
        <dbReference type="SAM" id="Phobius"/>
    </source>
</evidence>
<protein>
    <submittedName>
        <fullName evidence="2">Uncharacterized protein</fullName>
    </submittedName>
</protein>
<feature type="transmembrane region" description="Helical" evidence="1">
    <location>
        <begin position="78"/>
        <end position="96"/>
    </location>
</feature>
<sequence>MHEFLLKYYSLVIYSIEALAALTGVLLYRKYKHTTIKYFIFFLLYSFLVDFVGGYASYVENNGIFSFFKGTKFARNSWWFTLMWGIGAVSFYLFYFHKILKRKTLRKLLKILGFAFVIFSVSLIMFNTDAYFKGELPLIDNFGALLILLSCIFYFTEKLSSNQIFYFYKSINFYISITIFLWWLVVTPISVFDRYNTTADWDYVFLKWQILMFANLFMYITFTCILLWCKPQSV</sequence>
<comment type="caution">
    <text evidence="2">The sequence shown here is derived from an EMBL/GenBank/DDBJ whole genome shotgun (WGS) entry which is preliminary data.</text>
</comment>
<gene>
    <name evidence="2" type="ORF">PK35_01830</name>
</gene>
<feature type="transmembrane region" description="Helical" evidence="1">
    <location>
        <begin position="167"/>
        <end position="185"/>
    </location>
</feature>
<evidence type="ECO:0000313" key="2">
    <source>
        <dbReference type="EMBL" id="KJD34550.1"/>
    </source>
</evidence>
<feature type="transmembrane region" description="Helical" evidence="1">
    <location>
        <begin position="138"/>
        <end position="155"/>
    </location>
</feature>
<dbReference type="STRING" id="1382798.PK35_01830"/>
<dbReference type="PATRIC" id="fig|1382798.3.peg.370"/>
<organism evidence="2 3">
    <name type="scientific">Neotamlana nanhaiensis</name>
    <dbReference type="NCBI Taxonomy" id="1382798"/>
    <lineage>
        <taxon>Bacteria</taxon>
        <taxon>Pseudomonadati</taxon>
        <taxon>Bacteroidota</taxon>
        <taxon>Flavobacteriia</taxon>
        <taxon>Flavobacteriales</taxon>
        <taxon>Flavobacteriaceae</taxon>
        <taxon>Neotamlana</taxon>
    </lineage>
</organism>
<proteinExistence type="predicted"/>
<reference evidence="2 3" key="1">
    <citation type="journal article" date="2015" name="Antonie Van Leeuwenhoek">
        <title>Tamlana nanhaiensis sp. nov., isolated from surface seawater collected from the South China Sea.</title>
        <authorList>
            <person name="Liu X."/>
            <person name="Lai Q."/>
            <person name="Du Y."/>
            <person name="Li G."/>
            <person name="Sun F."/>
            <person name="Shao Z."/>
        </authorList>
    </citation>
    <scope>NUCLEOTIDE SEQUENCE [LARGE SCALE GENOMIC DNA]</scope>
    <source>
        <strain evidence="2 3">FHC16</strain>
    </source>
</reference>
<keyword evidence="1" id="KW-0812">Transmembrane</keyword>
<keyword evidence="1" id="KW-0472">Membrane</keyword>
<feature type="transmembrane region" description="Helical" evidence="1">
    <location>
        <begin position="39"/>
        <end position="58"/>
    </location>
</feature>
<feature type="transmembrane region" description="Helical" evidence="1">
    <location>
        <begin position="6"/>
        <end position="27"/>
    </location>
</feature>
<evidence type="ECO:0000313" key="3">
    <source>
        <dbReference type="Proteomes" id="UP000032361"/>
    </source>
</evidence>
<dbReference type="AlphaFoldDB" id="A0A0D7W603"/>
<dbReference type="Proteomes" id="UP000032361">
    <property type="component" value="Unassembled WGS sequence"/>
</dbReference>
<name>A0A0D7W603_9FLAO</name>
<keyword evidence="1" id="KW-1133">Transmembrane helix</keyword>
<feature type="transmembrane region" description="Helical" evidence="1">
    <location>
        <begin position="108"/>
        <end position="126"/>
    </location>
</feature>
<dbReference type="EMBL" id="JTDV01000001">
    <property type="protein sequence ID" value="KJD34550.1"/>
    <property type="molecule type" value="Genomic_DNA"/>
</dbReference>